<dbReference type="Proteomes" id="UP001300012">
    <property type="component" value="Unassembled WGS sequence"/>
</dbReference>
<accession>A0ABT1YDC9</accession>
<protein>
    <submittedName>
        <fullName evidence="1">Uncharacterized protein</fullName>
    </submittedName>
</protein>
<reference evidence="1 2" key="1">
    <citation type="submission" date="2022-08" db="EMBL/GenBank/DDBJ databases">
        <title>Paenibacillus endoradicis sp. nov., Paenibacillus radicibacter sp. nov and Paenibacillus pararadicis sp. nov., three cold-adapted plant growth-promoting bacteria isolated from root of Larix gmelinii in Great Khingan.</title>
        <authorList>
            <person name="Xue H."/>
        </authorList>
    </citation>
    <scope>NUCLEOTIDE SEQUENCE [LARGE SCALE GENOMIC DNA]</scope>
    <source>
        <strain evidence="1 2">N5-1-1-5</strain>
    </source>
</reference>
<sequence length="52" mass="6344">MIRWTKGILRYRRSLDVKRGGEMYPEYYQGVHGYEYRIEDRLGMKEAAESRE</sequence>
<gene>
    <name evidence="1" type="ORF">NV381_08265</name>
</gene>
<comment type="caution">
    <text evidence="1">The sequence shown here is derived from an EMBL/GenBank/DDBJ whole genome shotgun (WGS) entry which is preliminary data.</text>
</comment>
<dbReference type="EMBL" id="JANQBD010000005">
    <property type="protein sequence ID" value="MCR8631192.1"/>
    <property type="molecule type" value="Genomic_DNA"/>
</dbReference>
<evidence type="ECO:0000313" key="2">
    <source>
        <dbReference type="Proteomes" id="UP001300012"/>
    </source>
</evidence>
<dbReference type="RefSeq" id="WP_258212799.1">
    <property type="nucleotide sequence ID" value="NZ_JANQBD010000005.1"/>
</dbReference>
<proteinExistence type="predicted"/>
<evidence type="ECO:0000313" key="1">
    <source>
        <dbReference type="EMBL" id="MCR8631192.1"/>
    </source>
</evidence>
<name>A0ABT1YDC9_9BACL</name>
<organism evidence="1 2">
    <name type="scientific">Paenibacillus radicis</name>
    <name type="common">ex Xue et al. 2023</name>
    <dbReference type="NCBI Taxonomy" id="2972489"/>
    <lineage>
        <taxon>Bacteria</taxon>
        <taxon>Bacillati</taxon>
        <taxon>Bacillota</taxon>
        <taxon>Bacilli</taxon>
        <taxon>Bacillales</taxon>
        <taxon>Paenibacillaceae</taxon>
        <taxon>Paenibacillus</taxon>
    </lineage>
</organism>
<keyword evidence="2" id="KW-1185">Reference proteome</keyword>